<reference evidence="3" key="1">
    <citation type="submission" date="2023-03" db="EMBL/GenBank/DDBJ databases">
        <title>Massive genome expansion in bonnet fungi (Mycena s.s.) driven by repeated elements and novel gene families across ecological guilds.</title>
        <authorList>
            <consortium name="Lawrence Berkeley National Laboratory"/>
            <person name="Harder C.B."/>
            <person name="Miyauchi S."/>
            <person name="Viragh M."/>
            <person name="Kuo A."/>
            <person name="Thoen E."/>
            <person name="Andreopoulos B."/>
            <person name="Lu D."/>
            <person name="Skrede I."/>
            <person name="Drula E."/>
            <person name="Henrissat B."/>
            <person name="Morin E."/>
            <person name="Kohler A."/>
            <person name="Barry K."/>
            <person name="LaButti K."/>
            <person name="Morin E."/>
            <person name="Salamov A."/>
            <person name="Lipzen A."/>
            <person name="Mereny Z."/>
            <person name="Hegedus B."/>
            <person name="Baldrian P."/>
            <person name="Stursova M."/>
            <person name="Weitz H."/>
            <person name="Taylor A."/>
            <person name="Grigoriev I.V."/>
            <person name="Nagy L.G."/>
            <person name="Martin F."/>
            <person name="Kauserud H."/>
        </authorList>
    </citation>
    <scope>NUCLEOTIDE SEQUENCE</scope>
    <source>
        <strain evidence="3">CBHHK002</strain>
    </source>
</reference>
<evidence type="ECO:0000256" key="1">
    <source>
        <dbReference type="SAM" id="Coils"/>
    </source>
</evidence>
<comment type="caution">
    <text evidence="3">The sequence shown here is derived from an EMBL/GenBank/DDBJ whole genome shotgun (WGS) entry which is preliminary data.</text>
</comment>
<evidence type="ECO:0000313" key="4">
    <source>
        <dbReference type="Proteomes" id="UP001218218"/>
    </source>
</evidence>
<feature type="non-terminal residue" evidence="3">
    <location>
        <position position="663"/>
    </location>
</feature>
<feature type="region of interest" description="Disordered" evidence="2">
    <location>
        <begin position="1"/>
        <end position="62"/>
    </location>
</feature>
<feature type="compositionally biased region" description="Basic and acidic residues" evidence="2">
    <location>
        <begin position="33"/>
        <end position="45"/>
    </location>
</feature>
<dbReference type="InterPro" id="IPR036691">
    <property type="entry name" value="Endo/exonu/phosph_ase_sf"/>
</dbReference>
<dbReference type="PANTHER" id="PTHR19446">
    <property type="entry name" value="REVERSE TRANSCRIPTASES"/>
    <property type="match status" value="1"/>
</dbReference>
<keyword evidence="3" id="KW-0378">Hydrolase</keyword>
<accession>A0AAD7A3Z1</accession>
<dbReference type="AlphaFoldDB" id="A0AAD7A3Z1"/>
<keyword evidence="1" id="KW-0175">Coiled coil</keyword>
<name>A0AAD7A3Z1_9AGAR</name>
<dbReference type="EMBL" id="JARIHO010000017">
    <property type="protein sequence ID" value="KAJ7348412.1"/>
    <property type="molecule type" value="Genomic_DNA"/>
</dbReference>
<gene>
    <name evidence="3" type="ORF">DFH08DRAFT_698130</name>
</gene>
<organism evidence="3 4">
    <name type="scientific">Mycena albidolilacea</name>
    <dbReference type="NCBI Taxonomy" id="1033008"/>
    <lineage>
        <taxon>Eukaryota</taxon>
        <taxon>Fungi</taxon>
        <taxon>Dikarya</taxon>
        <taxon>Basidiomycota</taxon>
        <taxon>Agaricomycotina</taxon>
        <taxon>Agaricomycetes</taxon>
        <taxon>Agaricomycetidae</taxon>
        <taxon>Agaricales</taxon>
        <taxon>Marasmiineae</taxon>
        <taxon>Mycenaceae</taxon>
        <taxon>Mycena</taxon>
    </lineage>
</organism>
<dbReference type="Proteomes" id="UP001218218">
    <property type="component" value="Unassembled WGS sequence"/>
</dbReference>
<proteinExistence type="predicted"/>
<keyword evidence="3" id="KW-0255">Endonuclease</keyword>
<protein>
    <submittedName>
        <fullName evidence="3">Endonuclease/exonuclease/phosphatase</fullName>
    </submittedName>
</protein>
<dbReference type="Gene3D" id="3.60.10.10">
    <property type="entry name" value="Endonuclease/exonuclease/phosphatase"/>
    <property type="match status" value="1"/>
</dbReference>
<dbReference type="CDD" id="cd09076">
    <property type="entry name" value="L1-EN"/>
    <property type="match status" value="1"/>
</dbReference>
<dbReference type="GO" id="GO:0004519">
    <property type="term" value="F:endonuclease activity"/>
    <property type="evidence" value="ECO:0007669"/>
    <property type="project" value="UniProtKB-KW"/>
</dbReference>
<feature type="coiled-coil region" evidence="1">
    <location>
        <begin position="398"/>
        <end position="425"/>
    </location>
</feature>
<evidence type="ECO:0000256" key="2">
    <source>
        <dbReference type="SAM" id="MobiDB-lite"/>
    </source>
</evidence>
<sequence length="663" mass="75596">MDTHRNVANDPFLQPVATGQTQHPPDQGNDPAPGRRQDPHPHDRVYPGPPEPLRRPAPGKKNTKAAVKVVALNINGRGNPDVRHGENRWYHIWQLIREQKIGVMIVGEAHLDDAHKIDVDNLFGRVIRVEFTPDETAPTARAGLAFVLNKGMVETAGIKTIEIVPGRAMILEMKSMDGTPLSILGVYAPNRPTENAAFWKKIEDFYVTHPRTRRPDVLGGDTNIVEDAMDRLPSHQDNKNATDALDKLKAYLRLVDGFRETYPSTRAYTYMQSPAQGGAQSRIDRIYVKRDLYEESFEWDIQAVGINTDHRMVSMKITTADAPTLGHGRWVWPAHIIRDKILAKFIDEEGLKLMDELAIITRNEEAGQWNPNHNTQTLWVAYKTKIGGKARERAKIVVPKIVEEIAEIKNKIDAIEADEELTEEEVTLSCVLLQEKLTALEKMRHTGARLTAQVRNRLEGEVITRYWTAVNKPKKPRDIVHRLQKNFNTEDPPQYETNSKRMADMARNYHKNLQSDRMGVPREIREAKIQTVLGRTARKVTEAQEETLKTKLTLKDIQYVVRKSASYKAPGLDGIPYEMWRILEQRYESRKAEDKRGFDIVGVLHRLYNDIEAHGIVKGTGFSKSWMCPIYKKNDKADIANYRPISLLNTDYKLFTKALAIKL</sequence>
<evidence type="ECO:0000313" key="3">
    <source>
        <dbReference type="EMBL" id="KAJ7348412.1"/>
    </source>
</evidence>
<keyword evidence="4" id="KW-1185">Reference proteome</keyword>
<dbReference type="SUPFAM" id="SSF56219">
    <property type="entry name" value="DNase I-like"/>
    <property type="match status" value="1"/>
</dbReference>
<keyword evidence="3" id="KW-0540">Nuclease</keyword>